<name>A0ABW5Q7R5_9BACI</name>
<reference evidence="3" key="1">
    <citation type="journal article" date="2019" name="Int. J. Syst. Evol. Microbiol.">
        <title>The Global Catalogue of Microorganisms (GCM) 10K type strain sequencing project: providing services to taxonomists for standard genome sequencing and annotation.</title>
        <authorList>
            <consortium name="The Broad Institute Genomics Platform"/>
            <consortium name="The Broad Institute Genome Sequencing Center for Infectious Disease"/>
            <person name="Wu L."/>
            <person name="Ma J."/>
        </authorList>
    </citation>
    <scope>NUCLEOTIDE SEQUENCE [LARGE SCALE GENOMIC DNA]</scope>
    <source>
        <strain evidence="3">TISTR 1571</strain>
    </source>
</reference>
<dbReference type="PROSITE" id="PS50965">
    <property type="entry name" value="NERD"/>
    <property type="match status" value="1"/>
</dbReference>
<dbReference type="Proteomes" id="UP001597452">
    <property type="component" value="Unassembled WGS sequence"/>
</dbReference>
<gene>
    <name evidence="2" type="ORF">ACFSW4_03195</name>
</gene>
<dbReference type="InterPro" id="IPR011528">
    <property type="entry name" value="NERD"/>
</dbReference>
<evidence type="ECO:0000259" key="1">
    <source>
        <dbReference type="PROSITE" id="PS50965"/>
    </source>
</evidence>
<evidence type="ECO:0000313" key="3">
    <source>
        <dbReference type="Proteomes" id="UP001597452"/>
    </source>
</evidence>
<evidence type="ECO:0000313" key="2">
    <source>
        <dbReference type="EMBL" id="MFD2637882.1"/>
    </source>
</evidence>
<dbReference type="RefSeq" id="WP_377327406.1">
    <property type="nucleotide sequence ID" value="NZ_JBHUMZ010000011.1"/>
</dbReference>
<proteinExistence type="predicted"/>
<accession>A0ABW5Q7R5</accession>
<feature type="domain" description="NERD" evidence="1">
    <location>
        <begin position="41"/>
        <end position="157"/>
    </location>
</feature>
<dbReference type="EMBL" id="JBHUMZ010000011">
    <property type="protein sequence ID" value="MFD2637882.1"/>
    <property type="molecule type" value="Genomic_DNA"/>
</dbReference>
<organism evidence="2 3">
    <name type="scientific">Piscibacillus salipiscarius</name>
    <dbReference type="NCBI Taxonomy" id="299480"/>
    <lineage>
        <taxon>Bacteria</taxon>
        <taxon>Bacillati</taxon>
        <taxon>Bacillota</taxon>
        <taxon>Bacilli</taxon>
        <taxon>Bacillales</taxon>
        <taxon>Bacillaceae</taxon>
        <taxon>Piscibacillus</taxon>
    </lineage>
</organism>
<protein>
    <submittedName>
        <fullName evidence="2">Nuclease-related domain-containing protein</fullName>
    </submittedName>
</protein>
<comment type="caution">
    <text evidence="2">The sequence shown here is derived from an EMBL/GenBank/DDBJ whole genome shotgun (WGS) entry which is preliminary data.</text>
</comment>
<sequence>MICKDHDPPVRLWSLEALSRRVHPSLDVTPDIEDALRIVRVGDRGERLLDYYVDIISTSDLSCFFDLRLPREKNFFQMDTLLITPRFLMIVEVKNMSGDIYFKKETKQMLRVLNGTIEKFPNPVLQVSQQKLQLQQFLKINHLPEIPIYTLVVFVSRKGILHIEPNDHFHLRNVITLQEFIFKYQKLHEILTHTVWKDTDLALAKELFLREHTSEKIDLMDRFGLTKNQLLKGVQCPKCNRIGMERVHGRWFCQCKAESKDAHINGLRDYALLINNWISNKDARDFLNIENREVTRYLLSQLKVPTTGKGKGAKYNIGDLVISS</sequence>
<dbReference type="Pfam" id="PF08378">
    <property type="entry name" value="NERD"/>
    <property type="match status" value="1"/>
</dbReference>
<keyword evidence="3" id="KW-1185">Reference proteome</keyword>